<dbReference type="InterPro" id="IPR000160">
    <property type="entry name" value="GGDEF_dom"/>
</dbReference>
<dbReference type="SUPFAM" id="SSF55785">
    <property type="entry name" value="PYP-like sensor domain (PAS domain)"/>
    <property type="match status" value="1"/>
</dbReference>
<keyword evidence="3" id="KW-0472">Membrane</keyword>
<evidence type="ECO:0000256" key="1">
    <source>
        <dbReference type="ARBA" id="ARBA00012528"/>
    </source>
</evidence>
<organism evidence="8">
    <name type="scientific">Magnetococcus massalia (strain MO-1)</name>
    <dbReference type="NCBI Taxonomy" id="451514"/>
    <lineage>
        <taxon>Bacteria</taxon>
        <taxon>Pseudomonadati</taxon>
        <taxon>Pseudomonadota</taxon>
        <taxon>Magnetococcia</taxon>
        <taxon>Magnetococcales</taxon>
        <taxon>Magnetococcaceae</taxon>
        <taxon>Magnetococcus</taxon>
    </lineage>
</organism>
<dbReference type="InterPro" id="IPR000014">
    <property type="entry name" value="PAS"/>
</dbReference>
<gene>
    <name evidence="8" type="ORF">MAGMO_1368</name>
</gene>
<comment type="catalytic activity">
    <reaction evidence="2">
        <text>2 GTP = 3',3'-c-di-GMP + 2 diphosphate</text>
        <dbReference type="Rhea" id="RHEA:24898"/>
        <dbReference type="ChEBI" id="CHEBI:33019"/>
        <dbReference type="ChEBI" id="CHEBI:37565"/>
        <dbReference type="ChEBI" id="CHEBI:58805"/>
        <dbReference type="EC" id="2.7.7.65"/>
    </reaction>
</comment>
<dbReference type="GO" id="GO:1902201">
    <property type="term" value="P:negative regulation of bacterial-type flagellum-dependent cell motility"/>
    <property type="evidence" value="ECO:0007669"/>
    <property type="project" value="TreeGrafter"/>
</dbReference>
<dbReference type="PROSITE" id="PS50113">
    <property type="entry name" value="PAC"/>
    <property type="match status" value="1"/>
</dbReference>
<dbReference type="PANTHER" id="PTHR45138">
    <property type="entry name" value="REGULATORY COMPONENTS OF SENSORY TRANSDUCTION SYSTEM"/>
    <property type="match status" value="1"/>
</dbReference>
<dbReference type="CDD" id="cd00130">
    <property type="entry name" value="PAS"/>
    <property type="match status" value="1"/>
</dbReference>
<dbReference type="InterPro" id="IPR050469">
    <property type="entry name" value="Diguanylate_Cyclase"/>
</dbReference>
<feature type="domain" description="PAC" evidence="5">
    <location>
        <begin position="380"/>
        <end position="436"/>
    </location>
</feature>
<dbReference type="EMBL" id="LO017727">
    <property type="protein sequence ID" value="CRH05558.1"/>
    <property type="molecule type" value="Genomic_DNA"/>
</dbReference>
<dbReference type="Pfam" id="PF00672">
    <property type="entry name" value="HAMP"/>
    <property type="match status" value="1"/>
</dbReference>
<feature type="domain" description="HAMP" evidence="6">
    <location>
        <begin position="264"/>
        <end position="316"/>
    </location>
</feature>
<dbReference type="SUPFAM" id="SSF158472">
    <property type="entry name" value="HAMP domain-like"/>
    <property type="match status" value="1"/>
</dbReference>
<dbReference type="Gene3D" id="3.30.450.290">
    <property type="match status" value="1"/>
</dbReference>
<dbReference type="SMART" id="SM00267">
    <property type="entry name" value="GGDEF"/>
    <property type="match status" value="1"/>
</dbReference>
<evidence type="ECO:0000259" key="7">
    <source>
        <dbReference type="PROSITE" id="PS50887"/>
    </source>
</evidence>
<dbReference type="Gene3D" id="6.10.340.10">
    <property type="match status" value="1"/>
</dbReference>
<dbReference type="CDD" id="cd06225">
    <property type="entry name" value="HAMP"/>
    <property type="match status" value="1"/>
</dbReference>
<dbReference type="AlphaFoldDB" id="A0A1S7LG92"/>
<accession>A0A1S7LG92</accession>
<dbReference type="GO" id="GO:0007165">
    <property type="term" value="P:signal transduction"/>
    <property type="evidence" value="ECO:0007669"/>
    <property type="project" value="InterPro"/>
</dbReference>
<evidence type="ECO:0000259" key="5">
    <source>
        <dbReference type="PROSITE" id="PS50113"/>
    </source>
</evidence>
<dbReference type="Gene3D" id="3.30.70.270">
    <property type="match status" value="1"/>
</dbReference>
<dbReference type="GO" id="GO:0005886">
    <property type="term" value="C:plasma membrane"/>
    <property type="evidence" value="ECO:0007669"/>
    <property type="project" value="TreeGrafter"/>
</dbReference>
<reference evidence="8" key="1">
    <citation type="submission" date="2015-04" db="EMBL/GenBank/DDBJ databases">
        <authorList>
            <person name="Syromyatnikov M.Y."/>
            <person name="Popov V.N."/>
        </authorList>
    </citation>
    <scope>NUCLEOTIDE SEQUENCE</scope>
    <source>
        <strain evidence="8">MO-1</strain>
    </source>
</reference>
<dbReference type="InterPro" id="IPR003660">
    <property type="entry name" value="HAMP_dom"/>
</dbReference>
<feature type="domain" description="GGDEF" evidence="7">
    <location>
        <begin position="468"/>
        <end position="598"/>
    </location>
</feature>
<dbReference type="EC" id="2.7.7.65" evidence="1"/>
<dbReference type="InterPro" id="IPR043128">
    <property type="entry name" value="Rev_trsase/Diguanyl_cyclase"/>
</dbReference>
<dbReference type="PROSITE" id="PS50887">
    <property type="entry name" value="GGDEF"/>
    <property type="match status" value="1"/>
</dbReference>
<dbReference type="NCBIfam" id="TIGR00254">
    <property type="entry name" value="GGDEF"/>
    <property type="match status" value="1"/>
</dbReference>
<name>A0A1S7LG92_MAGMO</name>
<dbReference type="Gene3D" id="3.30.450.20">
    <property type="entry name" value="PAS domain"/>
    <property type="match status" value="1"/>
</dbReference>
<evidence type="ECO:0000259" key="6">
    <source>
        <dbReference type="PROSITE" id="PS50885"/>
    </source>
</evidence>
<dbReference type="GO" id="GO:0043709">
    <property type="term" value="P:cell adhesion involved in single-species biofilm formation"/>
    <property type="evidence" value="ECO:0007669"/>
    <property type="project" value="TreeGrafter"/>
</dbReference>
<feature type="transmembrane region" description="Helical" evidence="3">
    <location>
        <begin position="47"/>
        <end position="71"/>
    </location>
</feature>
<evidence type="ECO:0000259" key="4">
    <source>
        <dbReference type="PROSITE" id="PS50112"/>
    </source>
</evidence>
<dbReference type="SMART" id="SM00091">
    <property type="entry name" value="PAS"/>
    <property type="match status" value="1"/>
</dbReference>
<dbReference type="SUPFAM" id="SSF55073">
    <property type="entry name" value="Nucleotide cyclase"/>
    <property type="match status" value="1"/>
</dbReference>
<dbReference type="PROSITE" id="PS50885">
    <property type="entry name" value="HAMP"/>
    <property type="match status" value="1"/>
</dbReference>
<dbReference type="InterPro" id="IPR035965">
    <property type="entry name" value="PAS-like_dom_sf"/>
</dbReference>
<dbReference type="CDD" id="cd01949">
    <property type="entry name" value="GGDEF"/>
    <property type="match status" value="1"/>
</dbReference>
<dbReference type="NCBIfam" id="TIGR00229">
    <property type="entry name" value="sensory_box"/>
    <property type="match status" value="1"/>
</dbReference>
<dbReference type="PROSITE" id="PS50112">
    <property type="entry name" value="PAS"/>
    <property type="match status" value="1"/>
</dbReference>
<dbReference type="FunFam" id="3.30.70.270:FF:000001">
    <property type="entry name" value="Diguanylate cyclase domain protein"/>
    <property type="match status" value="1"/>
</dbReference>
<dbReference type="InterPro" id="IPR000700">
    <property type="entry name" value="PAS-assoc_C"/>
</dbReference>
<dbReference type="Pfam" id="PF00990">
    <property type="entry name" value="GGDEF"/>
    <property type="match status" value="1"/>
</dbReference>
<protein>
    <recommendedName>
        <fullName evidence="1">diguanylate cyclase</fullName>
        <ecNumber evidence="1">2.7.7.65</ecNumber>
    </recommendedName>
</protein>
<proteinExistence type="predicted"/>
<dbReference type="PANTHER" id="PTHR45138:SF9">
    <property type="entry name" value="DIGUANYLATE CYCLASE DGCM-RELATED"/>
    <property type="match status" value="1"/>
</dbReference>
<evidence type="ECO:0000313" key="8">
    <source>
        <dbReference type="EMBL" id="CRH05558.1"/>
    </source>
</evidence>
<feature type="domain" description="PAS" evidence="4">
    <location>
        <begin position="321"/>
        <end position="363"/>
    </location>
</feature>
<sequence length="606" mass="68322">MTCEHRNAARAQHEAAQPLSFIKFPGKSPTQPADVSKMDLLVRFRSIGTRILVLVGLAVLVGLVVQMFFFLKHQERTILDQNERTMGILAESVSQTLQTAMLSGNASDAQEFSEHLGEVPGVIDFRIYRLDGREAFKDNLTIHAVNTKLDDTAFEIDPERKPGPEAMPSLEPAFIDRVIKQKHIAEYNQSSDTERTLTFWSRVQTSEVCQGCHVEGEQARGLIRLVTSLSKVESEINDTRMWAVIILVTATMVIFLLIWVLIRGSVVKPIQEMSLAMHSISEGDWDQRVPEHGDDELANMARTFNQMICELKSTYDGLDRERNKLSTIILSAKEGMIATDPEGKVVLVNPAAERILDKSDVEIRDGGFFNLIDDPDFIKAYLDKHGIDMPDVVLYKHKMLNIYADTIKDEAGRTVGSAALIRDVTEEKQLEQKLRELSTTDGLTRLINRRRMDELLAEELSRAVRYHQNLSVLLLDVDHFKKFNDTYGHEQGDRVLIALAAEMKDYFRNIDHPCRYGGEEFCVILPNTHSEGAVKVAERLRERIAEREVDGLRVTISIGVSTYPDLSLKKPDEMIRAADAALYESKRRGRNKVTAASAEISAKAEK</sequence>
<evidence type="ECO:0000256" key="3">
    <source>
        <dbReference type="SAM" id="Phobius"/>
    </source>
</evidence>
<keyword evidence="3" id="KW-1133">Transmembrane helix</keyword>
<dbReference type="Pfam" id="PF13188">
    <property type="entry name" value="PAS_8"/>
    <property type="match status" value="1"/>
</dbReference>
<dbReference type="GO" id="GO:0052621">
    <property type="term" value="F:diguanylate cyclase activity"/>
    <property type="evidence" value="ECO:0007669"/>
    <property type="project" value="UniProtKB-EC"/>
</dbReference>
<dbReference type="InterPro" id="IPR029787">
    <property type="entry name" value="Nucleotide_cyclase"/>
</dbReference>
<dbReference type="SMART" id="SM00304">
    <property type="entry name" value="HAMP"/>
    <property type="match status" value="1"/>
</dbReference>
<evidence type="ECO:0000256" key="2">
    <source>
        <dbReference type="ARBA" id="ARBA00034247"/>
    </source>
</evidence>
<keyword evidence="3" id="KW-0812">Transmembrane</keyword>
<feature type="transmembrane region" description="Helical" evidence="3">
    <location>
        <begin position="241"/>
        <end position="262"/>
    </location>
</feature>